<dbReference type="KEGG" id="gms:SOIL9_61010"/>
<dbReference type="Gene3D" id="1.10.287.700">
    <property type="entry name" value="Helix hairpin bin"/>
    <property type="match status" value="1"/>
</dbReference>
<evidence type="ECO:0008006" key="3">
    <source>
        <dbReference type="Google" id="ProtNLM"/>
    </source>
</evidence>
<proteinExistence type="predicted"/>
<protein>
    <recommendedName>
        <fullName evidence="3">DUF2171 domain-containing protein</fullName>
    </recommendedName>
</protein>
<accession>A0A6P2CRQ6</accession>
<evidence type="ECO:0000313" key="1">
    <source>
        <dbReference type="EMBL" id="VTR91613.1"/>
    </source>
</evidence>
<dbReference type="AlphaFoldDB" id="A0A6P2CRQ6"/>
<dbReference type="Pfam" id="PF09939">
    <property type="entry name" value="DUF2171"/>
    <property type="match status" value="1"/>
</dbReference>
<dbReference type="EMBL" id="LR593886">
    <property type="protein sequence ID" value="VTR91613.1"/>
    <property type="molecule type" value="Genomic_DNA"/>
</dbReference>
<reference evidence="1 2" key="1">
    <citation type="submission" date="2019-05" db="EMBL/GenBank/DDBJ databases">
        <authorList>
            <consortium name="Science for Life Laboratories"/>
        </authorList>
    </citation>
    <scope>NUCLEOTIDE SEQUENCE [LARGE SCALE GENOMIC DNA]</scope>
    <source>
        <strain evidence="1">Soil9</strain>
    </source>
</reference>
<evidence type="ECO:0000313" key="2">
    <source>
        <dbReference type="Proteomes" id="UP000464178"/>
    </source>
</evidence>
<organism evidence="1 2">
    <name type="scientific">Gemmata massiliana</name>
    <dbReference type="NCBI Taxonomy" id="1210884"/>
    <lineage>
        <taxon>Bacteria</taxon>
        <taxon>Pseudomonadati</taxon>
        <taxon>Planctomycetota</taxon>
        <taxon>Planctomycetia</taxon>
        <taxon>Gemmatales</taxon>
        <taxon>Gemmataceae</taxon>
        <taxon>Gemmata</taxon>
    </lineage>
</organism>
<keyword evidence="2" id="KW-1185">Reference proteome</keyword>
<dbReference type="InterPro" id="IPR018684">
    <property type="entry name" value="DUF2171"/>
</dbReference>
<dbReference type="RefSeq" id="WP_162666583.1">
    <property type="nucleotide sequence ID" value="NZ_LR593886.1"/>
</dbReference>
<dbReference type="Proteomes" id="UP000464178">
    <property type="component" value="Chromosome"/>
</dbReference>
<name>A0A6P2CRQ6_9BACT</name>
<gene>
    <name evidence="1" type="ORF">SOIL9_61010</name>
</gene>
<sequence>MSDIKDKVSNAAHAVADAAKNVGHKIAEGASEAAAYVKEKAGFGCADKGENQGVAGIREHMEVYASCGKKVGVVDHLEGSAIKLTKSDSPDGQHHFVPTAWVGRVHEDHVHLTKNSAETEKGWKSDAAACASCAG</sequence>